<feature type="transmembrane region" description="Helical" evidence="6">
    <location>
        <begin position="278"/>
        <end position="298"/>
    </location>
</feature>
<evidence type="ECO:0000313" key="8">
    <source>
        <dbReference type="RefSeq" id="XP_018828738.1"/>
    </source>
</evidence>
<evidence type="ECO:0000256" key="2">
    <source>
        <dbReference type="ARBA" id="ARBA00007635"/>
    </source>
</evidence>
<keyword evidence="3 6" id="KW-0812">Transmembrane</keyword>
<feature type="transmembrane region" description="Helical" evidence="6">
    <location>
        <begin position="304"/>
        <end position="323"/>
    </location>
</feature>
<dbReference type="STRING" id="51240.A0A2I4FAS1"/>
<dbReference type="AlphaFoldDB" id="A0A2I4FAS1"/>
<proteinExistence type="inferred from homology"/>
<dbReference type="Gramene" id="Jr10_02990_p1">
    <property type="protein sequence ID" value="cds.Jr10_02990_p1"/>
    <property type="gene ID" value="Jr10_02990"/>
</dbReference>
<dbReference type="InterPro" id="IPR000620">
    <property type="entry name" value="EamA_dom"/>
</dbReference>
<name>A0A2I4FAS1_JUGRE</name>
<dbReference type="KEGG" id="jre:108997082"/>
<protein>
    <recommendedName>
        <fullName evidence="6">WAT1-related protein</fullName>
    </recommendedName>
</protein>
<feature type="transmembrane region" description="Helical" evidence="6">
    <location>
        <begin position="103"/>
        <end position="123"/>
    </location>
</feature>
<sequence length="366" mass="39605">MNGGYCYRDVLPFTAMVTMECTSVGLTTLFKAATLTGMSYHVFVVYAYAVAAIVLFPAPFISQRSKELPPLNFSILSKIGLLGLIGSSSQIMGYAGINFSSPTLASALSSLVPAFTFILAIIFRMEKMDSRSSSSLAKVLGTMVSISGAFVVTLYKGPPIIITRSSSLPLHPPISSLKSNWVIGGLLLTADNILLPLWYIVQAQIMKEYPNELTVIFFYNLCVSIIAIVVGLITEEDPNAWRLEPNIALASVVCSGLFGSFLNNAVHTWALRVKGPHYVAMFKPLSIAIAVAMGFMFLGDTLHLGSLVGATIISIGFYTVIWGKSREDMGEDSGVRSLESPSSRQKVPLLQSYKTVSGREKMQAIV</sequence>
<dbReference type="OrthoDB" id="1728340at2759"/>
<dbReference type="FunCoup" id="A0A2I4FAS1">
    <property type="interactions" value="35"/>
</dbReference>
<dbReference type="InterPro" id="IPR030184">
    <property type="entry name" value="WAT1-related"/>
</dbReference>
<comment type="subcellular location">
    <subcellularLocation>
        <location evidence="1 6">Membrane</location>
        <topology evidence="1 6">Multi-pass membrane protein</topology>
    </subcellularLocation>
</comment>
<evidence type="ECO:0000256" key="4">
    <source>
        <dbReference type="ARBA" id="ARBA00022989"/>
    </source>
</evidence>
<evidence type="ECO:0000256" key="3">
    <source>
        <dbReference type="ARBA" id="ARBA00022692"/>
    </source>
</evidence>
<dbReference type="Pfam" id="PF00892">
    <property type="entry name" value="EamA"/>
    <property type="match status" value="2"/>
</dbReference>
<evidence type="ECO:0000256" key="5">
    <source>
        <dbReference type="ARBA" id="ARBA00023136"/>
    </source>
</evidence>
<dbReference type="RefSeq" id="XP_018828738.1">
    <property type="nucleotide sequence ID" value="XM_018973193.2"/>
</dbReference>
<feature type="transmembrane region" description="Helical" evidence="6">
    <location>
        <begin position="181"/>
        <end position="201"/>
    </location>
</feature>
<evidence type="ECO:0000313" key="7">
    <source>
        <dbReference type="Proteomes" id="UP000235220"/>
    </source>
</evidence>
<reference evidence="8" key="1">
    <citation type="submission" date="2025-08" db="UniProtKB">
        <authorList>
            <consortium name="RefSeq"/>
        </authorList>
    </citation>
    <scope>IDENTIFICATION</scope>
    <source>
        <tissue evidence="8">Leaves</tissue>
    </source>
</reference>
<comment type="similarity">
    <text evidence="2 6">Belongs to the drug/metabolite transporter (DMT) superfamily. Plant drug/metabolite exporter (P-DME) (TC 2.A.7.4) family.</text>
</comment>
<keyword evidence="5 6" id="KW-0472">Membrane</keyword>
<dbReference type="Proteomes" id="UP000235220">
    <property type="component" value="Chromosome 10"/>
</dbReference>
<feature type="transmembrane region" description="Helical" evidence="6">
    <location>
        <begin position="246"/>
        <end position="266"/>
    </location>
</feature>
<dbReference type="SUPFAM" id="SSF103481">
    <property type="entry name" value="Multidrug resistance efflux transporter EmrE"/>
    <property type="match status" value="2"/>
</dbReference>
<dbReference type="GO" id="GO:0005886">
    <property type="term" value="C:plasma membrane"/>
    <property type="evidence" value="ECO:0000318"/>
    <property type="project" value="GO_Central"/>
</dbReference>
<feature type="transmembrane region" description="Helical" evidence="6">
    <location>
        <begin position="135"/>
        <end position="155"/>
    </location>
</feature>
<organism evidence="7 8">
    <name type="scientific">Juglans regia</name>
    <name type="common">English walnut</name>
    <dbReference type="NCBI Taxonomy" id="51240"/>
    <lineage>
        <taxon>Eukaryota</taxon>
        <taxon>Viridiplantae</taxon>
        <taxon>Streptophyta</taxon>
        <taxon>Embryophyta</taxon>
        <taxon>Tracheophyta</taxon>
        <taxon>Spermatophyta</taxon>
        <taxon>Magnoliopsida</taxon>
        <taxon>eudicotyledons</taxon>
        <taxon>Gunneridae</taxon>
        <taxon>Pentapetalae</taxon>
        <taxon>rosids</taxon>
        <taxon>fabids</taxon>
        <taxon>Fagales</taxon>
        <taxon>Juglandaceae</taxon>
        <taxon>Juglans</taxon>
    </lineage>
</organism>
<evidence type="ECO:0000256" key="6">
    <source>
        <dbReference type="RuleBase" id="RU363077"/>
    </source>
</evidence>
<gene>
    <name evidence="8" type="primary">LOC108997082</name>
</gene>
<feature type="transmembrane region" description="Helical" evidence="6">
    <location>
        <begin position="38"/>
        <end position="58"/>
    </location>
</feature>
<accession>A0A2I4FAS1</accession>
<keyword evidence="4 6" id="KW-1133">Transmembrane helix</keyword>
<dbReference type="GeneID" id="108997082"/>
<keyword evidence="7" id="KW-1185">Reference proteome</keyword>
<dbReference type="InterPro" id="IPR037185">
    <property type="entry name" value="EmrE-like"/>
</dbReference>
<dbReference type="GO" id="GO:0022857">
    <property type="term" value="F:transmembrane transporter activity"/>
    <property type="evidence" value="ECO:0007669"/>
    <property type="project" value="InterPro"/>
</dbReference>
<evidence type="ECO:0000256" key="1">
    <source>
        <dbReference type="ARBA" id="ARBA00004141"/>
    </source>
</evidence>
<dbReference type="PANTHER" id="PTHR31218">
    <property type="entry name" value="WAT1-RELATED PROTEIN"/>
    <property type="match status" value="1"/>
</dbReference>
<feature type="transmembrane region" description="Helical" evidence="6">
    <location>
        <begin position="213"/>
        <end position="234"/>
    </location>
</feature>